<comment type="similarity">
    <text evidence="1">Belongs to the cycloisomerase 2 family.</text>
</comment>
<name>A0A3D9HU55_9BACL</name>
<dbReference type="InterPro" id="IPR015943">
    <property type="entry name" value="WD40/YVTN_repeat-like_dom_sf"/>
</dbReference>
<comment type="caution">
    <text evidence="2">The sequence shown here is derived from an EMBL/GenBank/DDBJ whole genome shotgun (WGS) entry which is preliminary data.</text>
</comment>
<dbReference type="Pfam" id="PF10282">
    <property type="entry name" value="Lactonase"/>
    <property type="match status" value="1"/>
</dbReference>
<dbReference type="OrthoDB" id="9790815at2"/>
<dbReference type="InterPro" id="IPR050282">
    <property type="entry name" value="Cycloisomerase_2"/>
</dbReference>
<proteinExistence type="inferred from homology"/>
<dbReference type="EMBL" id="QRDY01000027">
    <property type="protein sequence ID" value="RED53053.1"/>
    <property type="molecule type" value="Genomic_DNA"/>
</dbReference>
<sequence>MTKAQEIWIGAYASKNEVGITRVEFLPETGEIFKTAEYGSIENASFLRLNREGSRLYAVSETDKYADPDGDVVEGGQLASFPIDAETRKLGPGQYHPTHGAHPCHLSLTPSEDWIAVSNYSGASVMMYPILPDTRPGPPVIRFRHTGSGPNASRQEAPHPHSVFFSPDGQYLYVLDLGMDKIMIYTRGPEANEWSAYDAVSLDAGAGPRHLAFHPSGKFLFVLNELSCTVTSFSYEGAGKLGRLGSVPTLPSSFVGDNTCAEIAVSPDGRFVYASNRGHDSIAIIAIDQQTGGLQPTGHVSTRGKTPRNFSLTPDGRWLIAANQDSNNVVLFRIDQQTGFPVFSGTELSINKPVCVLIK</sequence>
<organism evidence="2 3">
    <name type="scientific">Cohnella lupini</name>
    <dbReference type="NCBI Taxonomy" id="1294267"/>
    <lineage>
        <taxon>Bacteria</taxon>
        <taxon>Bacillati</taxon>
        <taxon>Bacillota</taxon>
        <taxon>Bacilli</taxon>
        <taxon>Bacillales</taxon>
        <taxon>Paenibacillaceae</taxon>
        <taxon>Cohnella</taxon>
    </lineage>
</organism>
<evidence type="ECO:0000313" key="2">
    <source>
        <dbReference type="EMBL" id="RED53053.1"/>
    </source>
</evidence>
<accession>A0A3D9HU55</accession>
<dbReference type="Gene3D" id="2.130.10.10">
    <property type="entry name" value="YVTN repeat-like/Quinoprotein amine dehydrogenase"/>
    <property type="match status" value="1"/>
</dbReference>
<dbReference type="InterPro" id="IPR011048">
    <property type="entry name" value="Haem_d1_sf"/>
</dbReference>
<dbReference type="AlphaFoldDB" id="A0A3D9HU55"/>
<dbReference type="Proteomes" id="UP000256869">
    <property type="component" value="Unassembled WGS sequence"/>
</dbReference>
<keyword evidence="3" id="KW-1185">Reference proteome</keyword>
<dbReference type="SUPFAM" id="SSF51004">
    <property type="entry name" value="C-terminal (heme d1) domain of cytochrome cd1-nitrite reductase"/>
    <property type="match status" value="1"/>
</dbReference>
<protein>
    <submittedName>
        <fullName evidence="2">6-phosphogluconolactonase</fullName>
    </submittedName>
</protein>
<gene>
    <name evidence="2" type="ORF">DFP95_12721</name>
</gene>
<dbReference type="GO" id="GO:0017057">
    <property type="term" value="F:6-phosphogluconolactonase activity"/>
    <property type="evidence" value="ECO:0007669"/>
    <property type="project" value="TreeGrafter"/>
</dbReference>
<evidence type="ECO:0000256" key="1">
    <source>
        <dbReference type="ARBA" id="ARBA00005564"/>
    </source>
</evidence>
<dbReference type="PANTHER" id="PTHR30344">
    <property type="entry name" value="6-PHOSPHOGLUCONOLACTONASE-RELATED"/>
    <property type="match status" value="1"/>
</dbReference>
<evidence type="ECO:0000313" key="3">
    <source>
        <dbReference type="Proteomes" id="UP000256869"/>
    </source>
</evidence>
<dbReference type="PANTHER" id="PTHR30344:SF1">
    <property type="entry name" value="6-PHOSPHOGLUCONOLACTONASE"/>
    <property type="match status" value="1"/>
</dbReference>
<reference evidence="2 3" key="1">
    <citation type="submission" date="2018-07" db="EMBL/GenBank/DDBJ databases">
        <title>Genomic Encyclopedia of Type Strains, Phase III (KMG-III): the genomes of soil and plant-associated and newly described type strains.</title>
        <authorList>
            <person name="Whitman W."/>
        </authorList>
    </citation>
    <scope>NUCLEOTIDE SEQUENCE [LARGE SCALE GENOMIC DNA]</scope>
    <source>
        <strain evidence="2 3">CECT 8236</strain>
    </source>
</reference>
<dbReference type="RefSeq" id="WP_115995502.1">
    <property type="nucleotide sequence ID" value="NZ_QRDY01000027.1"/>
</dbReference>
<dbReference type="InterPro" id="IPR019405">
    <property type="entry name" value="Lactonase_7-beta_prop"/>
</dbReference>